<proteinExistence type="predicted"/>
<protein>
    <submittedName>
        <fullName evidence="1">Uncharacterized protein</fullName>
    </submittedName>
</protein>
<dbReference type="EMBL" id="CP045851">
    <property type="protein sequence ID" value="QGG95433.1"/>
    <property type="molecule type" value="Genomic_DNA"/>
</dbReference>
<dbReference type="RefSeq" id="WP_153759540.1">
    <property type="nucleotide sequence ID" value="NZ_CP045851.1"/>
</dbReference>
<dbReference type="KEGG" id="atq:GH723_10170"/>
<name>A0A5Q2RHZ8_9ACTN</name>
<organism evidence="1 2">
    <name type="scientific">Actinomarinicola tropica</name>
    <dbReference type="NCBI Taxonomy" id="2789776"/>
    <lineage>
        <taxon>Bacteria</taxon>
        <taxon>Bacillati</taxon>
        <taxon>Actinomycetota</taxon>
        <taxon>Acidimicrobiia</taxon>
        <taxon>Acidimicrobiales</taxon>
        <taxon>Iamiaceae</taxon>
        <taxon>Actinomarinicola</taxon>
    </lineage>
</organism>
<evidence type="ECO:0000313" key="1">
    <source>
        <dbReference type="EMBL" id="QGG95433.1"/>
    </source>
</evidence>
<sequence length="119" mass="13031">MQPVRYVVCTSCQGRGRTPEAHAGAATEAIDQRRAEVPTALLAADQRVGSAERVLNAARRSMGEAIVAIRDATTGDDPLAVAAERILDCWEDHQRALDAYLHAVRSEVQIYAERFIADR</sequence>
<dbReference type="AlphaFoldDB" id="A0A5Q2RHZ8"/>
<keyword evidence="2" id="KW-1185">Reference proteome</keyword>
<dbReference type="Proteomes" id="UP000334019">
    <property type="component" value="Chromosome"/>
</dbReference>
<evidence type="ECO:0000313" key="2">
    <source>
        <dbReference type="Proteomes" id="UP000334019"/>
    </source>
</evidence>
<accession>A0A5Q2RHZ8</accession>
<gene>
    <name evidence="1" type="ORF">GH723_10170</name>
</gene>
<reference evidence="1 2" key="1">
    <citation type="submission" date="2019-11" db="EMBL/GenBank/DDBJ databases">
        <authorList>
            <person name="He Y."/>
        </authorList>
    </citation>
    <scope>NUCLEOTIDE SEQUENCE [LARGE SCALE GENOMIC DNA]</scope>
    <source>
        <strain evidence="1 2">SCSIO 58843</strain>
    </source>
</reference>